<feature type="region of interest" description="Disordered" evidence="1">
    <location>
        <begin position="1"/>
        <end position="21"/>
    </location>
</feature>
<dbReference type="eggNOG" id="KOG0032">
    <property type="taxonomic scope" value="Eukaryota"/>
</dbReference>
<evidence type="ECO:0000256" key="1">
    <source>
        <dbReference type="SAM" id="MobiDB-lite"/>
    </source>
</evidence>
<dbReference type="Gene3D" id="1.10.510.10">
    <property type="entry name" value="Transferase(Phosphotransferase) domain 1"/>
    <property type="match status" value="1"/>
</dbReference>
<dbReference type="GeneID" id="9529514"/>
<dbReference type="OrthoDB" id="10252171at2759"/>
<sequence length="286" mass="31035">MSDPVNNDYSQTAYSSSWASKPANVQRSLPSTVVSQVREYGILPDRPVRSNIYAGLGSSASIRPPILCTLIATGGKRTGLLLVQRHASRPGQRRPRPHNILLNWASDEQNTKTATDAVPGDFNVARKLAPSSSRQTPHATGNIMWWSPEGQKGRGVTKASDICLFGLCTYVHGGGDLLFLNGYEALDATGITPKHEILAGHLAYFGPAPPRLLEQVRHETSCEALKRASRIAEISLRDQPSLSVEYGGNELGPRGKDMSSRMTNPDPAVRLAIDQILAYPLWENGG</sequence>
<dbReference type="RefSeq" id="XP_003001460.1">
    <property type="nucleotide sequence ID" value="XM_003001414.1"/>
</dbReference>
<evidence type="ECO:0000313" key="2">
    <source>
        <dbReference type="EMBL" id="EEY22395.1"/>
    </source>
</evidence>
<protein>
    <submittedName>
        <fullName evidence="2">Uncharacterized protein</fullName>
    </submittedName>
</protein>
<dbReference type="KEGG" id="val:VDBG_08505"/>
<reference evidence="3" key="1">
    <citation type="journal article" date="2011" name="PLoS Pathog.">
        <title>Comparative genomics yields insights into niche adaptation of plant vascular wilt pathogens.</title>
        <authorList>
            <person name="Klosterman S.J."/>
            <person name="Subbarao K.V."/>
            <person name="Kang S."/>
            <person name="Veronese P."/>
            <person name="Gold S.E."/>
            <person name="Thomma B.P.H.J."/>
            <person name="Chen Z."/>
            <person name="Henrissat B."/>
            <person name="Lee Y.-H."/>
            <person name="Park J."/>
            <person name="Garcia-Pedrajas M.D."/>
            <person name="Barbara D.J."/>
            <person name="Anchieta A."/>
            <person name="de Jonge R."/>
            <person name="Santhanam P."/>
            <person name="Maruthachalam K."/>
            <person name="Atallah Z."/>
            <person name="Amyotte S.G."/>
            <person name="Paz Z."/>
            <person name="Inderbitzin P."/>
            <person name="Hayes R.J."/>
            <person name="Heiman D.I."/>
            <person name="Young S."/>
            <person name="Zeng Q."/>
            <person name="Engels R."/>
            <person name="Galagan J."/>
            <person name="Cuomo C.A."/>
            <person name="Dobinson K.F."/>
            <person name="Ma L.-J."/>
        </authorList>
    </citation>
    <scope>NUCLEOTIDE SEQUENCE [LARGE SCALE GENOMIC DNA]</scope>
    <source>
        <strain evidence="3">VaMs.102 / ATCC MYA-4576 / FGSC 10136</strain>
    </source>
</reference>
<dbReference type="HOGENOM" id="CLU_973864_0_0_1"/>
<dbReference type="STRING" id="526221.C9SU84"/>
<dbReference type="EMBL" id="DS985225">
    <property type="protein sequence ID" value="EEY22395.1"/>
    <property type="molecule type" value="Genomic_DNA"/>
</dbReference>
<dbReference type="InterPro" id="IPR011009">
    <property type="entry name" value="Kinase-like_dom_sf"/>
</dbReference>
<proteinExistence type="predicted"/>
<dbReference type="AlphaFoldDB" id="C9SU84"/>
<dbReference type="Proteomes" id="UP000008698">
    <property type="component" value="Unassembled WGS sequence"/>
</dbReference>
<gene>
    <name evidence="2" type="ORF">VDBG_08505</name>
</gene>
<organism evidence="3">
    <name type="scientific">Verticillium alfalfae (strain VaMs.102 / ATCC MYA-4576 / FGSC 10136)</name>
    <name type="common">Verticillium wilt of alfalfa</name>
    <name type="synonym">Verticillium albo-atrum</name>
    <dbReference type="NCBI Taxonomy" id="526221"/>
    <lineage>
        <taxon>Eukaryota</taxon>
        <taxon>Fungi</taxon>
        <taxon>Dikarya</taxon>
        <taxon>Ascomycota</taxon>
        <taxon>Pezizomycotina</taxon>
        <taxon>Sordariomycetes</taxon>
        <taxon>Hypocreomycetidae</taxon>
        <taxon>Glomerellales</taxon>
        <taxon>Plectosphaerellaceae</taxon>
        <taxon>Verticillium</taxon>
    </lineage>
</organism>
<dbReference type="OMA" id="RHETSCE"/>
<evidence type="ECO:0000313" key="3">
    <source>
        <dbReference type="Proteomes" id="UP000008698"/>
    </source>
</evidence>
<accession>C9SU84</accession>
<keyword evidence="3" id="KW-1185">Reference proteome</keyword>
<dbReference type="SUPFAM" id="SSF56112">
    <property type="entry name" value="Protein kinase-like (PK-like)"/>
    <property type="match status" value="1"/>
</dbReference>
<name>C9SU84_VERA1</name>